<comment type="subcellular location">
    <subcellularLocation>
        <location evidence="6">Cytoplasm</location>
    </subcellularLocation>
</comment>
<dbReference type="PANTHER" id="PTHR43648">
    <property type="entry name" value="ELECTRON TRANSFER FLAVOPROTEIN BETA SUBUNIT LYSINE METHYLTRANSFERASE"/>
    <property type="match status" value="1"/>
</dbReference>
<proteinExistence type="inferred from homology"/>
<dbReference type="SUPFAM" id="SSF53335">
    <property type="entry name" value="S-adenosyl-L-methionine-dependent methyltransferases"/>
    <property type="match status" value="1"/>
</dbReference>
<dbReference type="AlphaFoldDB" id="A0A4V1D1P9"/>
<keyword evidence="4 6" id="KW-0808">Transferase</keyword>
<dbReference type="HAMAP" id="MF_00735">
    <property type="entry name" value="Methyltr_PrmA"/>
    <property type="match status" value="1"/>
</dbReference>
<evidence type="ECO:0000256" key="2">
    <source>
        <dbReference type="ARBA" id="ARBA00022490"/>
    </source>
</evidence>
<evidence type="ECO:0000256" key="3">
    <source>
        <dbReference type="ARBA" id="ARBA00022603"/>
    </source>
</evidence>
<comment type="function">
    <text evidence="6">Methylates ribosomal protein L11.</text>
</comment>
<dbReference type="Proteomes" id="UP000297031">
    <property type="component" value="Chromosome"/>
</dbReference>
<sequence>MNDYTEVRIDMSPCNETMTDVMAALLCEHGYESFVPDECGMTAYIKLEDFDRKVLDEVTAELPFDTSVTVKCETVEGRDWNQEWEKNYFKPITVDGKCVIHSSFHADIPSMPYDIVIDPKMAFGTGHHQTTTLIIRRLLELPLEGRSVIDMGTGTGILAILAAMRGAGPVTAIEIDEFAHVNAVENVSLNHHPEINVVLGDASALAGVEPVDLFLANINRNIIVGDLQVYASRLKEDGTMLLSGFYEDDIAIVLDEARKHGLEYVGHTVLERWSCLELKK</sequence>
<comment type="catalytic activity">
    <reaction evidence="6">
        <text>L-lysyl-[protein] + 3 S-adenosyl-L-methionine = N(6),N(6),N(6)-trimethyl-L-lysyl-[protein] + 3 S-adenosyl-L-homocysteine + 3 H(+)</text>
        <dbReference type="Rhea" id="RHEA:54192"/>
        <dbReference type="Rhea" id="RHEA-COMP:9752"/>
        <dbReference type="Rhea" id="RHEA-COMP:13826"/>
        <dbReference type="ChEBI" id="CHEBI:15378"/>
        <dbReference type="ChEBI" id="CHEBI:29969"/>
        <dbReference type="ChEBI" id="CHEBI:57856"/>
        <dbReference type="ChEBI" id="CHEBI:59789"/>
        <dbReference type="ChEBI" id="CHEBI:61961"/>
    </reaction>
</comment>
<dbReference type="RefSeq" id="WP_136410563.1">
    <property type="nucleotide sequence ID" value="NZ_CP039393.1"/>
</dbReference>
<gene>
    <name evidence="6" type="primary">prmA</name>
    <name evidence="7" type="ORF">E7746_08780</name>
</gene>
<evidence type="ECO:0000313" key="8">
    <source>
        <dbReference type="Proteomes" id="UP000297031"/>
    </source>
</evidence>
<protein>
    <recommendedName>
        <fullName evidence="6">Ribosomal protein L11 methyltransferase</fullName>
        <shortName evidence="6">L11 Mtase</shortName>
        <ecNumber evidence="6">2.1.1.-</ecNumber>
    </recommendedName>
</protein>
<keyword evidence="8" id="KW-1185">Reference proteome</keyword>
<name>A0A4V1D1P9_9BACT</name>
<reference evidence="7 8" key="1">
    <citation type="submission" date="2019-02" db="EMBL/GenBank/DDBJ databases">
        <title>Isolation and identification of novel species under the genus Muribaculum.</title>
        <authorList>
            <person name="Miyake S."/>
            <person name="Ding Y."/>
            <person name="Low A."/>
            <person name="Soh M."/>
            <person name="Seedorf H."/>
        </authorList>
    </citation>
    <scope>NUCLEOTIDE SEQUENCE [LARGE SCALE GENOMIC DNA]</scope>
    <source>
        <strain evidence="7 8">TLL-A4</strain>
    </source>
</reference>
<organism evidence="7 8">
    <name type="scientific">Muribaculum gordoncarteri</name>
    <dbReference type="NCBI Taxonomy" id="2530390"/>
    <lineage>
        <taxon>Bacteria</taxon>
        <taxon>Pseudomonadati</taxon>
        <taxon>Bacteroidota</taxon>
        <taxon>Bacteroidia</taxon>
        <taxon>Bacteroidales</taxon>
        <taxon>Muribaculaceae</taxon>
        <taxon>Muribaculum</taxon>
    </lineage>
</organism>
<dbReference type="CDD" id="cd02440">
    <property type="entry name" value="AdoMet_MTases"/>
    <property type="match status" value="1"/>
</dbReference>
<dbReference type="GO" id="GO:0008276">
    <property type="term" value="F:protein methyltransferase activity"/>
    <property type="evidence" value="ECO:0007669"/>
    <property type="project" value="UniProtKB-UniRule"/>
</dbReference>
<dbReference type="GO" id="GO:0032259">
    <property type="term" value="P:methylation"/>
    <property type="evidence" value="ECO:0007669"/>
    <property type="project" value="UniProtKB-KW"/>
</dbReference>
<dbReference type="InterPro" id="IPR029063">
    <property type="entry name" value="SAM-dependent_MTases_sf"/>
</dbReference>
<keyword evidence="7" id="KW-0689">Ribosomal protein</keyword>
<keyword evidence="5 6" id="KW-0949">S-adenosyl-L-methionine</keyword>
<dbReference type="InterPro" id="IPR004498">
    <property type="entry name" value="Ribosomal_PrmA_MeTrfase"/>
</dbReference>
<evidence type="ECO:0000256" key="6">
    <source>
        <dbReference type="HAMAP-Rule" id="MF_00735"/>
    </source>
</evidence>
<keyword evidence="3 6" id="KW-0489">Methyltransferase</keyword>
<evidence type="ECO:0000256" key="4">
    <source>
        <dbReference type="ARBA" id="ARBA00022679"/>
    </source>
</evidence>
<dbReference type="InterPro" id="IPR050078">
    <property type="entry name" value="Ribosomal_L11_MeTrfase_PrmA"/>
</dbReference>
<dbReference type="GO" id="GO:0005737">
    <property type="term" value="C:cytoplasm"/>
    <property type="evidence" value="ECO:0007669"/>
    <property type="project" value="UniProtKB-SubCell"/>
</dbReference>
<keyword evidence="2 6" id="KW-0963">Cytoplasm</keyword>
<dbReference type="GO" id="GO:0005840">
    <property type="term" value="C:ribosome"/>
    <property type="evidence" value="ECO:0007669"/>
    <property type="project" value="UniProtKB-KW"/>
</dbReference>
<dbReference type="Gene3D" id="3.40.50.150">
    <property type="entry name" value="Vaccinia Virus protein VP39"/>
    <property type="match status" value="1"/>
</dbReference>
<evidence type="ECO:0000256" key="1">
    <source>
        <dbReference type="ARBA" id="ARBA00009741"/>
    </source>
</evidence>
<dbReference type="PIRSF" id="PIRSF000401">
    <property type="entry name" value="RPL11_MTase"/>
    <property type="match status" value="1"/>
</dbReference>
<dbReference type="EC" id="2.1.1.-" evidence="6"/>
<accession>A0A4V1D1P9</accession>
<comment type="caution">
    <text evidence="6">Lacks conserved residue(s) required for the propagation of feature annotation.</text>
</comment>
<dbReference type="KEGG" id="mgod:E7746_08780"/>
<dbReference type="PANTHER" id="PTHR43648:SF1">
    <property type="entry name" value="ELECTRON TRANSFER FLAVOPROTEIN BETA SUBUNIT LYSINE METHYLTRANSFERASE"/>
    <property type="match status" value="1"/>
</dbReference>
<dbReference type="Pfam" id="PF06325">
    <property type="entry name" value="PrmA"/>
    <property type="match status" value="1"/>
</dbReference>
<dbReference type="EMBL" id="CP039393">
    <property type="protein sequence ID" value="QCD35967.1"/>
    <property type="molecule type" value="Genomic_DNA"/>
</dbReference>
<evidence type="ECO:0000313" key="7">
    <source>
        <dbReference type="EMBL" id="QCD35967.1"/>
    </source>
</evidence>
<evidence type="ECO:0000256" key="5">
    <source>
        <dbReference type="ARBA" id="ARBA00022691"/>
    </source>
</evidence>
<dbReference type="OrthoDB" id="9785995at2"/>
<keyword evidence="7" id="KW-0687">Ribonucleoprotein</keyword>
<comment type="similarity">
    <text evidence="1 6">Belongs to the methyltransferase superfamily. PrmA family.</text>
</comment>
<dbReference type="NCBIfam" id="NF001785">
    <property type="entry name" value="PRK00517.2-2"/>
    <property type="match status" value="1"/>
</dbReference>